<dbReference type="PANTHER" id="PTHR23021:SF11">
    <property type="entry name" value="SERPENTINE RECEPTOR, CLASS T"/>
    <property type="match status" value="1"/>
</dbReference>
<dbReference type="Gene3D" id="1.20.1070.10">
    <property type="entry name" value="Rhodopsin 7-helix transmembrane proteins"/>
    <property type="match status" value="1"/>
</dbReference>
<organism evidence="1 2">
    <name type="scientific">Pristionchus pacificus</name>
    <name type="common">Parasitic nematode worm</name>
    <dbReference type="NCBI Taxonomy" id="54126"/>
    <lineage>
        <taxon>Eukaryota</taxon>
        <taxon>Metazoa</taxon>
        <taxon>Ecdysozoa</taxon>
        <taxon>Nematoda</taxon>
        <taxon>Chromadorea</taxon>
        <taxon>Rhabditida</taxon>
        <taxon>Rhabditina</taxon>
        <taxon>Diplogasteromorpha</taxon>
        <taxon>Diplogasteroidea</taxon>
        <taxon>Neodiplogasteridae</taxon>
        <taxon>Pristionchus</taxon>
    </lineage>
</organism>
<proteinExistence type="predicted"/>
<evidence type="ECO:0000313" key="2">
    <source>
        <dbReference type="Proteomes" id="UP000005239"/>
    </source>
</evidence>
<dbReference type="AlphaFoldDB" id="A0A2A6D290"/>
<dbReference type="Proteomes" id="UP000005239">
    <property type="component" value="Unassembled WGS sequence"/>
</dbReference>
<dbReference type="SUPFAM" id="SSF81321">
    <property type="entry name" value="Family A G protein-coupled receptor-like"/>
    <property type="match status" value="1"/>
</dbReference>
<dbReference type="InterPro" id="IPR019425">
    <property type="entry name" value="7TM_GPCR_serpentine_rcpt_Srt"/>
</dbReference>
<protein>
    <submittedName>
        <fullName evidence="1">G protein-coupled receptor</fullName>
    </submittedName>
</protein>
<reference evidence="2" key="1">
    <citation type="journal article" date="2008" name="Nat. Genet.">
        <title>The Pristionchus pacificus genome provides a unique perspective on nematode lifestyle and parasitism.</title>
        <authorList>
            <person name="Dieterich C."/>
            <person name="Clifton S.W."/>
            <person name="Schuster L.N."/>
            <person name="Chinwalla A."/>
            <person name="Delehaunty K."/>
            <person name="Dinkelacker I."/>
            <person name="Fulton L."/>
            <person name="Fulton R."/>
            <person name="Godfrey J."/>
            <person name="Minx P."/>
            <person name="Mitreva M."/>
            <person name="Roeseler W."/>
            <person name="Tian H."/>
            <person name="Witte H."/>
            <person name="Yang S.P."/>
            <person name="Wilson R.K."/>
            <person name="Sommer R.J."/>
        </authorList>
    </citation>
    <scope>NUCLEOTIDE SEQUENCE [LARGE SCALE GENOMIC DNA]</scope>
    <source>
        <strain evidence="2">PS312</strain>
    </source>
</reference>
<reference evidence="1" key="2">
    <citation type="submission" date="2022-06" db="UniProtKB">
        <authorList>
            <consortium name="EnsemblMetazoa"/>
        </authorList>
    </citation>
    <scope>IDENTIFICATION</scope>
    <source>
        <strain evidence="1">PS312</strain>
    </source>
</reference>
<dbReference type="EnsemblMetazoa" id="PPA14311.1">
    <property type="protein sequence ID" value="PPA14311.1"/>
    <property type="gene ID" value="WBGene00103865"/>
</dbReference>
<sequence>MPQLIAQLRFNLLFESQDEYNCSASSVDWSTRGTERPAFGWLCILVSCMGIGPYLTCMPVLWRLSKNACYKMMFCLAILDLGVLIGNIFGGAVFIAGGMFCHAPNLFYALSFLAVGCFFSSCCACLMIAINRFVELFNIRLLLSMYQGNRPWLLMTIPVMYGTFAMLCTPFTQANSEAHLFLLDPMIHPAGKYEYTNYMLVANNFISPAFSSSLYLIMILKIVAKRGTMTSNDSVNRAAIMLSIQCGVIVIFHASTCLGYVGLQFYPSDFLCYAMQLSWIIMHGLPPYVYFAFNPSIRRGIIQDALPSQWMFVSNTGASSSIRHFHPSSIAHNSATTVV</sequence>
<dbReference type="Pfam" id="PF10321">
    <property type="entry name" value="7TM_GPCR_Srt"/>
    <property type="match status" value="1"/>
</dbReference>
<evidence type="ECO:0000313" key="1">
    <source>
        <dbReference type="EnsemblMetazoa" id="PPA14311.1"/>
    </source>
</evidence>
<name>A0A2A6D290_PRIPA</name>
<keyword evidence="2" id="KW-1185">Reference proteome</keyword>
<accession>A0A8R1UAZ9</accession>
<dbReference type="OrthoDB" id="5842676at2759"/>
<gene>
    <name evidence="1" type="primary">WBGene00103865</name>
</gene>
<accession>A0A2A6D290</accession>
<dbReference type="PANTHER" id="PTHR23021">
    <property type="entry name" value="SERPENTINE RECEPTOR, CLASS T"/>
    <property type="match status" value="1"/>
</dbReference>